<dbReference type="Pfam" id="PF00067">
    <property type="entry name" value="p450"/>
    <property type="match status" value="1"/>
</dbReference>
<keyword evidence="12 16" id="KW-0503">Monooxygenase</keyword>
<dbReference type="PANTHER" id="PTHR24292:SF45">
    <property type="entry name" value="CYTOCHROME P450 6G1-RELATED"/>
    <property type="match status" value="1"/>
</dbReference>
<dbReference type="GO" id="GO:0020037">
    <property type="term" value="F:heme binding"/>
    <property type="evidence" value="ECO:0007669"/>
    <property type="project" value="InterPro"/>
</dbReference>
<dbReference type="GO" id="GO:0016712">
    <property type="term" value="F:oxidoreductase activity, acting on paired donors, with incorporation or reduction of molecular oxygen, reduced flavin or flavoprotein as one donor, and incorporation of one atom of oxygen"/>
    <property type="evidence" value="ECO:0007669"/>
    <property type="project" value="UniProtKB-EC"/>
</dbReference>
<keyword evidence="11 15" id="KW-0408">Iron</keyword>
<evidence type="ECO:0000313" key="19">
    <source>
        <dbReference type="Proteomes" id="UP001497472"/>
    </source>
</evidence>
<comment type="cofactor">
    <cofactor evidence="1 15">
        <name>heme</name>
        <dbReference type="ChEBI" id="CHEBI:30413"/>
    </cofactor>
</comment>
<name>A0AAV1JVK6_9NEOP</name>
<dbReference type="InterPro" id="IPR002401">
    <property type="entry name" value="Cyt_P450_E_grp-I"/>
</dbReference>
<evidence type="ECO:0000256" key="4">
    <source>
        <dbReference type="ARBA" id="ARBA00010617"/>
    </source>
</evidence>
<protein>
    <recommendedName>
        <fullName evidence="5">unspecific monooxygenase</fullName>
        <ecNumber evidence="5">1.14.14.1</ecNumber>
    </recommendedName>
</protein>
<evidence type="ECO:0000256" key="12">
    <source>
        <dbReference type="ARBA" id="ARBA00023033"/>
    </source>
</evidence>
<evidence type="ECO:0000256" key="6">
    <source>
        <dbReference type="ARBA" id="ARBA00022617"/>
    </source>
</evidence>
<gene>
    <name evidence="18" type="ORF">LNINA_LOCUS11806</name>
</gene>
<feature type="transmembrane region" description="Helical" evidence="17">
    <location>
        <begin position="20"/>
        <end position="43"/>
    </location>
</feature>
<evidence type="ECO:0000256" key="2">
    <source>
        <dbReference type="ARBA" id="ARBA00004174"/>
    </source>
</evidence>
<evidence type="ECO:0000256" key="10">
    <source>
        <dbReference type="ARBA" id="ARBA00023002"/>
    </source>
</evidence>
<comment type="subcellular location">
    <subcellularLocation>
        <location evidence="3">Endoplasmic reticulum membrane</location>
        <topology evidence="3">Peripheral membrane protein</topology>
    </subcellularLocation>
    <subcellularLocation>
        <location evidence="2">Microsome membrane</location>
        <topology evidence="2">Peripheral membrane protein</topology>
    </subcellularLocation>
</comment>
<keyword evidence="19" id="KW-1185">Reference proteome</keyword>
<comment type="similarity">
    <text evidence="4 16">Belongs to the cytochrome P450 family.</text>
</comment>
<evidence type="ECO:0000256" key="7">
    <source>
        <dbReference type="ARBA" id="ARBA00022723"/>
    </source>
</evidence>
<dbReference type="PRINTS" id="PR00463">
    <property type="entry name" value="EP450I"/>
</dbReference>
<organism evidence="18 19">
    <name type="scientific">Leptosia nina</name>
    <dbReference type="NCBI Taxonomy" id="320188"/>
    <lineage>
        <taxon>Eukaryota</taxon>
        <taxon>Metazoa</taxon>
        <taxon>Ecdysozoa</taxon>
        <taxon>Arthropoda</taxon>
        <taxon>Hexapoda</taxon>
        <taxon>Insecta</taxon>
        <taxon>Pterygota</taxon>
        <taxon>Neoptera</taxon>
        <taxon>Endopterygota</taxon>
        <taxon>Lepidoptera</taxon>
        <taxon>Glossata</taxon>
        <taxon>Ditrysia</taxon>
        <taxon>Papilionoidea</taxon>
        <taxon>Pieridae</taxon>
        <taxon>Pierinae</taxon>
        <taxon>Leptosia</taxon>
    </lineage>
</organism>
<dbReference type="GO" id="GO:0005506">
    <property type="term" value="F:iron ion binding"/>
    <property type="evidence" value="ECO:0007669"/>
    <property type="project" value="InterPro"/>
</dbReference>
<dbReference type="EMBL" id="CAVLEF010000163">
    <property type="protein sequence ID" value="CAK1552776.1"/>
    <property type="molecule type" value="Genomic_DNA"/>
</dbReference>
<comment type="catalytic activity">
    <reaction evidence="14">
        <text>an organic molecule + reduced [NADPH--hemoprotein reductase] + O2 = an alcohol + oxidized [NADPH--hemoprotein reductase] + H2O + H(+)</text>
        <dbReference type="Rhea" id="RHEA:17149"/>
        <dbReference type="Rhea" id="RHEA-COMP:11964"/>
        <dbReference type="Rhea" id="RHEA-COMP:11965"/>
        <dbReference type="ChEBI" id="CHEBI:15377"/>
        <dbReference type="ChEBI" id="CHEBI:15378"/>
        <dbReference type="ChEBI" id="CHEBI:15379"/>
        <dbReference type="ChEBI" id="CHEBI:30879"/>
        <dbReference type="ChEBI" id="CHEBI:57618"/>
        <dbReference type="ChEBI" id="CHEBI:58210"/>
        <dbReference type="ChEBI" id="CHEBI:142491"/>
        <dbReference type="EC" id="1.14.14.1"/>
    </reaction>
</comment>
<evidence type="ECO:0000256" key="11">
    <source>
        <dbReference type="ARBA" id="ARBA00023004"/>
    </source>
</evidence>
<keyword evidence="17" id="KW-1133">Transmembrane helix</keyword>
<evidence type="ECO:0000256" key="5">
    <source>
        <dbReference type="ARBA" id="ARBA00012109"/>
    </source>
</evidence>
<dbReference type="InterPro" id="IPR036396">
    <property type="entry name" value="Cyt_P450_sf"/>
</dbReference>
<accession>A0AAV1JVK6</accession>
<dbReference type="CDD" id="cd11056">
    <property type="entry name" value="CYP6-like"/>
    <property type="match status" value="1"/>
</dbReference>
<dbReference type="Gene3D" id="1.10.630.10">
    <property type="entry name" value="Cytochrome P450"/>
    <property type="match status" value="1"/>
</dbReference>
<dbReference type="EC" id="1.14.14.1" evidence="5"/>
<dbReference type="Proteomes" id="UP001497472">
    <property type="component" value="Unassembled WGS sequence"/>
</dbReference>
<sequence length="471" mass="54179">MDTARAALADVMEVSLPSIATSILLATATLLCYVYCCYSLTYWKRRGVPQLKSTQLFFGDFKNGILFRSPPGYHFGDLYRQSPNAPYVGFYIFHKPCLLLKDPEVIKQIFIRDFDKFSDRYFAGSEQKDSTGMINLFGLKNPAWRYLRKRISPLFTRSKLKQMLPFMMDASKPMMEYLKRKVDNGGNVNVVDAQEVNYRYTADLIANVALGFKSDSFNGPDSDYTKNFLQYFHSFKRMFAIFTVFFIPELVRVIGFLVLYDSSYMKKVFWNIFESREKSGEKRGDFIDTLIQLKNSEQDPVYKFEGQNLFSQTGTFFSGLETSSNVSAFTLMELSKNQEFQERARESVLNAVAQHGWTIEGFNEMKYLDLCVSEGLRMHPSVSTLDRYALEDYKIPGTDLVIEKGTPVYISLFGVHRDPQFFERPNEFDPERFSEGNIVSDNYLPFGVGPRQCIGKCKQILLTVSNWGPST</sequence>
<dbReference type="InterPro" id="IPR017972">
    <property type="entry name" value="Cyt_P450_CS"/>
</dbReference>
<evidence type="ECO:0000256" key="15">
    <source>
        <dbReference type="PIRSR" id="PIRSR602401-1"/>
    </source>
</evidence>
<keyword evidence="10 16" id="KW-0560">Oxidoreductase</keyword>
<dbReference type="PRINTS" id="PR00385">
    <property type="entry name" value="P450"/>
</dbReference>
<evidence type="ECO:0000256" key="8">
    <source>
        <dbReference type="ARBA" id="ARBA00022824"/>
    </source>
</evidence>
<comment type="caution">
    <text evidence="18">The sequence shown here is derived from an EMBL/GenBank/DDBJ whole genome shotgun (WGS) entry which is preliminary data.</text>
</comment>
<dbReference type="PROSITE" id="PS00086">
    <property type="entry name" value="CYTOCHROME_P450"/>
    <property type="match status" value="1"/>
</dbReference>
<feature type="transmembrane region" description="Helical" evidence="17">
    <location>
        <begin position="239"/>
        <end position="260"/>
    </location>
</feature>
<evidence type="ECO:0000256" key="14">
    <source>
        <dbReference type="ARBA" id="ARBA00047827"/>
    </source>
</evidence>
<evidence type="ECO:0000256" key="13">
    <source>
        <dbReference type="ARBA" id="ARBA00023136"/>
    </source>
</evidence>
<keyword evidence="7 15" id="KW-0479">Metal-binding</keyword>
<keyword evidence="6 15" id="KW-0349">Heme</keyword>
<proteinExistence type="inferred from homology"/>
<reference evidence="18 19" key="1">
    <citation type="submission" date="2023-11" db="EMBL/GenBank/DDBJ databases">
        <authorList>
            <person name="Okamura Y."/>
        </authorList>
    </citation>
    <scope>NUCLEOTIDE SEQUENCE [LARGE SCALE GENOMIC DNA]</scope>
</reference>
<keyword evidence="13 17" id="KW-0472">Membrane</keyword>
<keyword evidence="8" id="KW-0256">Endoplasmic reticulum</keyword>
<dbReference type="AlphaFoldDB" id="A0AAV1JVK6"/>
<dbReference type="SUPFAM" id="SSF48264">
    <property type="entry name" value="Cytochrome P450"/>
    <property type="match status" value="1"/>
</dbReference>
<keyword evidence="17" id="KW-0812">Transmembrane</keyword>
<evidence type="ECO:0000256" key="1">
    <source>
        <dbReference type="ARBA" id="ARBA00001971"/>
    </source>
</evidence>
<evidence type="ECO:0000256" key="16">
    <source>
        <dbReference type="RuleBase" id="RU000461"/>
    </source>
</evidence>
<evidence type="ECO:0000256" key="3">
    <source>
        <dbReference type="ARBA" id="ARBA00004406"/>
    </source>
</evidence>
<dbReference type="InterPro" id="IPR001128">
    <property type="entry name" value="Cyt_P450"/>
</dbReference>
<dbReference type="PANTHER" id="PTHR24292">
    <property type="entry name" value="CYTOCHROME P450"/>
    <property type="match status" value="1"/>
</dbReference>
<evidence type="ECO:0000313" key="18">
    <source>
        <dbReference type="EMBL" id="CAK1552776.1"/>
    </source>
</evidence>
<feature type="binding site" description="axial binding residue" evidence="15">
    <location>
        <position position="453"/>
    </location>
    <ligand>
        <name>heme</name>
        <dbReference type="ChEBI" id="CHEBI:30413"/>
    </ligand>
    <ligandPart>
        <name>Fe</name>
        <dbReference type="ChEBI" id="CHEBI:18248"/>
    </ligandPart>
</feature>
<keyword evidence="9" id="KW-0492">Microsome</keyword>
<dbReference type="GO" id="GO:0005789">
    <property type="term" value="C:endoplasmic reticulum membrane"/>
    <property type="evidence" value="ECO:0007669"/>
    <property type="project" value="UniProtKB-SubCell"/>
</dbReference>
<evidence type="ECO:0000256" key="9">
    <source>
        <dbReference type="ARBA" id="ARBA00022848"/>
    </source>
</evidence>
<evidence type="ECO:0000256" key="17">
    <source>
        <dbReference type="SAM" id="Phobius"/>
    </source>
</evidence>
<dbReference type="InterPro" id="IPR050476">
    <property type="entry name" value="Insect_CytP450_Detox"/>
</dbReference>